<proteinExistence type="inferred from homology"/>
<evidence type="ECO:0000256" key="8">
    <source>
        <dbReference type="ARBA" id="ARBA00022729"/>
    </source>
</evidence>
<keyword evidence="5" id="KW-0052">Apoplast</keyword>
<keyword evidence="9 13" id="KW-1015">Disulfide bond</keyword>
<comment type="subcellular location">
    <subcellularLocation>
        <location evidence="2">Secreted</location>
        <location evidence="2">Extracellular space</location>
        <location evidence="2">Apoplast</location>
    </subcellularLocation>
</comment>
<organism evidence="17 18">
    <name type="scientific">Eragrostis curvula</name>
    <name type="common">weeping love grass</name>
    <dbReference type="NCBI Taxonomy" id="38414"/>
    <lineage>
        <taxon>Eukaryota</taxon>
        <taxon>Viridiplantae</taxon>
        <taxon>Streptophyta</taxon>
        <taxon>Embryophyta</taxon>
        <taxon>Tracheophyta</taxon>
        <taxon>Spermatophyta</taxon>
        <taxon>Magnoliopsida</taxon>
        <taxon>Liliopsida</taxon>
        <taxon>Poales</taxon>
        <taxon>Poaceae</taxon>
        <taxon>PACMAD clade</taxon>
        <taxon>Chloridoideae</taxon>
        <taxon>Eragrostideae</taxon>
        <taxon>Eragrostidinae</taxon>
        <taxon>Eragrostis</taxon>
    </lineage>
</organism>
<dbReference type="PANTHER" id="PTHR31238">
    <property type="entry name" value="GERMIN-LIKE PROTEIN SUBFAMILY 3 MEMBER 3"/>
    <property type="match status" value="1"/>
</dbReference>
<evidence type="ECO:0000313" key="18">
    <source>
        <dbReference type="Proteomes" id="UP000324897"/>
    </source>
</evidence>
<evidence type="ECO:0000256" key="11">
    <source>
        <dbReference type="PIRSR" id="PIRSR601929-1"/>
    </source>
</evidence>
<evidence type="ECO:0000256" key="2">
    <source>
        <dbReference type="ARBA" id="ARBA00004271"/>
    </source>
</evidence>
<dbReference type="PRINTS" id="PR00325">
    <property type="entry name" value="GERMIN"/>
</dbReference>
<keyword evidence="6" id="KW-0964">Secreted</keyword>
<dbReference type="InterPro" id="IPR014710">
    <property type="entry name" value="RmlC-like_jellyroll"/>
</dbReference>
<dbReference type="GO" id="GO:0048046">
    <property type="term" value="C:apoplast"/>
    <property type="evidence" value="ECO:0007669"/>
    <property type="project" value="UniProtKB-SubCell"/>
</dbReference>
<comment type="similarity">
    <text evidence="3">Belongs to the germin family.</text>
</comment>
<dbReference type="Gramene" id="TVU05628">
    <property type="protein sequence ID" value="TVU05628"/>
    <property type="gene ID" value="EJB05_48797"/>
</dbReference>
<dbReference type="SMART" id="SM00835">
    <property type="entry name" value="Cupin_1"/>
    <property type="match status" value="2"/>
</dbReference>
<dbReference type="InterPro" id="IPR006045">
    <property type="entry name" value="Cupin_1"/>
</dbReference>
<name>A0A5J9T3Q3_9POAL</name>
<feature type="binding site" evidence="12">
    <location>
        <position position="363"/>
    </location>
    <ligand>
        <name>Mn(2+)</name>
        <dbReference type="ChEBI" id="CHEBI:29035"/>
    </ligand>
</feature>
<keyword evidence="8 15" id="KW-0732">Signal</keyword>
<keyword evidence="18" id="KW-1185">Reference proteome</keyword>
<evidence type="ECO:0000256" key="15">
    <source>
        <dbReference type="SAM" id="SignalP"/>
    </source>
</evidence>
<evidence type="ECO:0000256" key="6">
    <source>
        <dbReference type="ARBA" id="ARBA00022525"/>
    </source>
</evidence>
<evidence type="ECO:0000256" key="10">
    <source>
        <dbReference type="ARBA" id="ARBA00023211"/>
    </source>
</evidence>
<dbReference type="InterPro" id="IPR011051">
    <property type="entry name" value="RmlC_Cupin_sf"/>
</dbReference>
<evidence type="ECO:0000256" key="7">
    <source>
        <dbReference type="ARBA" id="ARBA00022723"/>
    </source>
</evidence>
<feature type="binding site" evidence="11">
    <location>
        <position position="358"/>
    </location>
    <ligand>
        <name>oxalate</name>
        <dbReference type="ChEBI" id="CHEBI:30623"/>
    </ligand>
</feature>
<accession>A0A5J9T3Q3</accession>
<comment type="function">
    <text evidence="1">May play a role in plant defense. Probably has no oxalate oxidase activity even if the active site is conserved.</text>
</comment>
<dbReference type="Pfam" id="PF00190">
    <property type="entry name" value="Cupin_1"/>
    <property type="match status" value="2"/>
</dbReference>
<dbReference type="SUPFAM" id="SSF51182">
    <property type="entry name" value="RmlC-like cupins"/>
    <property type="match status" value="2"/>
</dbReference>
<reference evidence="17 18" key="1">
    <citation type="journal article" date="2019" name="Sci. Rep.">
        <title>A high-quality genome of Eragrostis curvula grass provides insights into Poaceae evolution and supports new strategies to enhance forage quality.</title>
        <authorList>
            <person name="Carballo J."/>
            <person name="Santos B.A.C.M."/>
            <person name="Zappacosta D."/>
            <person name="Garbus I."/>
            <person name="Selva J.P."/>
            <person name="Gallo C.A."/>
            <person name="Diaz A."/>
            <person name="Albertini E."/>
            <person name="Caccamo M."/>
            <person name="Echenique V."/>
        </authorList>
    </citation>
    <scope>NUCLEOTIDE SEQUENCE [LARGE SCALE GENOMIC DNA]</scope>
    <source>
        <strain evidence="18">cv. Victoria</strain>
        <tissue evidence="17">Leaf</tissue>
    </source>
</reference>
<evidence type="ECO:0000256" key="12">
    <source>
        <dbReference type="PIRSR" id="PIRSR601929-2"/>
    </source>
</evidence>
<dbReference type="OrthoDB" id="1921208at2759"/>
<evidence type="ECO:0000256" key="14">
    <source>
        <dbReference type="SAM" id="Phobius"/>
    </source>
</evidence>
<feature type="binding site" evidence="12">
    <location>
        <position position="403"/>
    </location>
    <ligand>
        <name>Mn(2+)</name>
        <dbReference type="ChEBI" id="CHEBI:29035"/>
    </ligand>
</feature>
<feature type="chain" id="PRO_5023810841" description="Cupin type-1 domain-containing protein" evidence="15">
    <location>
        <begin position="28"/>
        <end position="465"/>
    </location>
</feature>
<evidence type="ECO:0000256" key="13">
    <source>
        <dbReference type="PIRSR" id="PIRSR601929-3"/>
    </source>
</evidence>
<feature type="binding site" evidence="12">
    <location>
        <position position="358"/>
    </location>
    <ligand>
        <name>Mn(2+)</name>
        <dbReference type="ChEBI" id="CHEBI:29035"/>
    </ligand>
</feature>
<dbReference type="Proteomes" id="UP000324897">
    <property type="component" value="Unassembled WGS sequence"/>
</dbReference>
<feature type="domain" description="Cupin type-1" evidence="16">
    <location>
        <begin position="60"/>
        <end position="207"/>
    </location>
</feature>
<comment type="caution">
    <text evidence="17">The sequence shown here is derived from an EMBL/GenBank/DDBJ whole genome shotgun (WGS) entry which is preliminary data.</text>
</comment>
<keyword evidence="7 11" id="KW-0479">Metal-binding</keyword>
<keyword evidence="10 11" id="KW-0464">Manganese</keyword>
<dbReference type="PROSITE" id="PS00725">
    <property type="entry name" value="GERMIN"/>
    <property type="match status" value="1"/>
</dbReference>
<dbReference type="AlphaFoldDB" id="A0A5J9T3Q3"/>
<keyword evidence="14" id="KW-0812">Transmembrane</keyword>
<gene>
    <name evidence="17" type="ORF">EJB05_48797</name>
</gene>
<keyword evidence="14" id="KW-0472">Membrane</keyword>
<feature type="transmembrane region" description="Helical" evidence="14">
    <location>
        <begin position="246"/>
        <end position="267"/>
    </location>
</feature>
<keyword evidence="14" id="KW-1133">Transmembrane helix</keyword>
<evidence type="ECO:0000256" key="3">
    <source>
        <dbReference type="ARBA" id="ARBA00007456"/>
    </source>
</evidence>
<feature type="non-terminal residue" evidence="17">
    <location>
        <position position="1"/>
    </location>
</feature>
<feature type="binding site" evidence="12">
    <location>
        <position position="356"/>
    </location>
    <ligand>
        <name>Mn(2+)</name>
        <dbReference type="ChEBI" id="CHEBI:29035"/>
    </ligand>
</feature>
<evidence type="ECO:0000256" key="9">
    <source>
        <dbReference type="ARBA" id="ARBA00023157"/>
    </source>
</evidence>
<feature type="binding site" evidence="11">
    <location>
        <position position="363"/>
    </location>
    <ligand>
        <name>oxalate</name>
        <dbReference type="ChEBI" id="CHEBI:30623"/>
    </ligand>
</feature>
<dbReference type="Gene3D" id="2.60.120.10">
    <property type="entry name" value="Jelly Rolls"/>
    <property type="match status" value="2"/>
</dbReference>
<evidence type="ECO:0000256" key="1">
    <source>
        <dbReference type="ARBA" id="ARBA00003629"/>
    </source>
</evidence>
<evidence type="ECO:0000256" key="4">
    <source>
        <dbReference type="ARBA" id="ARBA00011268"/>
    </source>
</evidence>
<evidence type="ECO:0000313" key="17">
    <source>
        <dbReference type="EMBL" id="TVU05628.1"/>
    </source>
</evidence>
<feature type="domain" description="Cupin type-1" evidence="16">
    <location>
        <begin position="308"/>
        <end position="455"/>
    </location>
</feature>
<feature type="disulfide bond" evidence="13">
    <location>
        <begin position="279"/>
        <end position="294"/>
    </location>
</feature>
<dbReference type="EMBL" id="RWGY01000051">
    <property type="protein sequence ID" value="TVU05628.1"/>
    <property type="molecule type" value="Genomic_DNA"/>
</dbReference>
<dbReference type="InterPro" id="IPR019780">
    <property type="entry name" value="Germin_Mn-BS"/>
</dbReference>
<dbReference type="CDD" id="cd02241">
    <property type="entry name" value="cupin_OxOx"/>
    <property type="match status" value="2"/>
</dbReference>
<sequence>MAKQALIVVLLLVPLLFLLPVSTLALAQDFCVANLLQSQTPSGYPCKPELLVTSNDFVNHGLAEPGLLIPPFKTRLASALVTQFPAVNGLGISATRFDVLPGGVVPMLTHPGATELLFVVEGQMIAGFVSADRNQVYIKALEKGDLFVFPQGLLHFQYNPANTTAVGFSAYSSSNPGLQIVDWALFKNNLASKIINNVTFIDFPEIRRLKALFGGSGHTYKPLLYKHPEESRIQTHSFNFKSPSKLSITMAAKAVTVLVLVLLLSLLSFSSLALTQDFCVADLSSKDTPAGYPCKPQTEVTADDFFYAGLKKPGQIVNPFNASVAKAFVHDFPGVNGLRISGARVDIYPGGVAPLHTHPEGTELVYVLEGKVVAGFISSTGNTVYMETLNKGDLFVFPIGLLHFLYNTGTTTAVMVSAYSSSNPGLQIVDFALFQSTLSEEDVAKTTFLKLAEVNRLKAVFGGSG</sequence>
<evidence type="ECO:0000259" key="16">
    <source>
        <dbReference type="SMART" id="SM00835"/>
    </source>
</evidence>
<comment type="subunit">
    <text evidence="4">Oligomer (believed to be a pentamer but probably hexamer).</text>
</comment>
<dbReference type="FunFam" id="2.60.120.10:FF:000047">
    <property type="entry name" value="Auxin-binding protein ABP19a"/>
    <property type="match status" value="2"/>
</dbReference>
<dbReference type="InterPro" id="IPR001929">
    <property type="entry name" value="Germin"/>
</dbReference>
<dbReference type="GO" id="GO:0030145">
    <property type="term" value="F:manganese ion binding"/>
    <property type="evidence" value="ECO:0007669"/>
    <property type="project" value="InterPro"/>
</dbReference>
<protein>
    <recommendedName>
        <fullName evidence="16">Cupin type-1 domain-containing protein</fullName>
    </recommendedName>
</protein>
<feature type="signal peptide" evidence="15">
    <location>
        <begin position="1"/>
        <end position="27"/>
    </location>
</feature>
<evidence type="ECO:0000256" key="5">
    <source>
        <dbReference type="ARBA" id="ARBA00022523"/>
    </source>
</evidence>